<dbReference type="HOGENOM" id="CLU_007383_6_5_4"/>
<evidence type="ECO:0000313" key="2">
    <source>
        <dbReference type="EMBL" id="EFG31215.1"/>
    </source>
</evidence>
<dbReference type="AlphaFoldDB" id="V9HCW8"/>
<dbReference type="Proteomes" id="UP000017813">
    <property type="component" value="Unassembled WGS sequence"/>
</dbReference>
<dbReference type="PANTHER" id="PTHR12126">
    <property type="entry name" value="NADH-UBIQUINONE OXIDOREDUCTASE 39 KDA SUBUNIT-RELATED"/>
    <property type="match status" value="1"/>
</dbReference>
<name>V9HCW8_9NEIS</name>
<dbReference type="STRING" id="641147.HMPREF9021_01049"/>
<reference evidence="2 3" key="2">
    <citation type="submission" date="2011-10" db="EMBL/GenBank/DDBJ databases">
        <title>The Genome Sequence of Simonsiella muelleri ATCC 29453.</title>
        <authorList>
            <consortium name="The Broad Institute Genome Sequencing Platform"/>
            <consortium name="The Broad Institute Genome Sequencing Center for Infectious Disease"/>
            <person name="Earl A."/>
            <person name="Ward D."/>
            <person name="Feldgarden M."/>
            <person name="Gevers D."/>
            <person name="Izard J."/>
            <person name="Baranova O.V."/>
            <person name="Blanton J.M."/>
            <person name="Tanner A.C."/>
            <person name="Dewhirst F."/>
            <person name="Young S.K."/>
            <person name="Zeng Q."/>
            <person name="Gargeya S."/>
            <person name="Fitzgerald M."/>
            <person name="Haas B."/>
            <person name="Abouelleil A."/>
            <person name="Alvarado L."/>
            <person name="Arachchi H.M."/>
            <person name="Berlin A."/>
            <person name="Brown A."/>
            <person name="Chapman S.B."/>
            <person name="Chen Z."/>
            <person name="Dunbar C."/>
            <person name="Freedman E."/>
            <person name="Gearin G."/>
            <person name="Goldberg J."/>
            <person name="Griggs A."/>
            <person name="Gujja S."/>
            <person name="Heiman D."/>
            <person name="Howarth C."/>
            <person name="Larson L."/>
            <person name="Lui A."/>
            <person name="MacDonald P.J.P."/>
            <person name="Montmayeur A."/>
            <person name="Murphy C."/>
            <person name="Neiman D."/>
            <person name="Pearson M."/>
            <person name="Priest M."/>
            <person name="Roberts A."/>
            <person name="Saif S."/>
            <person name="Shea T."/>
            <person name="Shenoy N."/>
            <person name="Sisk P."/>
            <person name="Stolte C."/>
            <person name="Sykes S."/>
            <person name="Wortman J."/>
            <person name="Nusbaum C."/>
            <person name="Birren B."/>
        </authorList>
    </citation>
    <scope>NUCLEOTIDE SEQUENCE [LARGE SCALE GENOMIC DNA]</scope>
    <source>
        <strain evidence="2 3">ATCC 29453</strain>
    </source>
</reference>
<evidence type="ECO:0000259" key="1">
    <source>
        <dbReference type="Pfam" id="PF01370"/>
    </source>
</evidence>
<dbReference type="OrthoDB" id="5292533at2"/>
<dbReference type="Gene3D" id="3.40.50.720">
    <property type="entry name" value="NAD(P)-binding Rossmann-like Domain"/>
    <property type="match status" value="1"/>
</dbReference>
<dbReference type="KEGG" id="smur:BWP33_05285"/>
<dbReference type="eggNOG" id="COG0702">
    <property type="taxonomic scope" value="Bacteria"/>
</dbReference>
<evidence type="ECO:0000313" key="3">
    <source>
        <dbReference type="Proteomes" id="UP000017813"/>
    </source>
</evidence>
<dbReference type="RefSeq" id="WP_002642024.1">
    <property type="nucleotide sequence ID" value="NZ_CP019448.1"/>
</dbReference>
<dbReference type="GO" id="GO:0044877">
    <property type="term" value="F:protein-containing complex binding"/>
    <property type="evidence" value="ECO:0007669"/>
    <property type="project" value="TreeGrafter"/>
</dbReference>
<dbReference type="PANTHER" id="PTHR12126:SF11">
    <property type="entry name" value="NADH DEHYDROGENASE [UBIQUINONE] 1 ALPHA SUBCOMPLEX SUBUNIT 9, MITOCHONDRIAL"/>
    <property type="match status" value="1"/>
</dbReference>
<accession>V9HCW8</accession>
<reference evidence="2 3" key="1">
    <citation type="submission" date="2010-03" db="EMBL/GenBank/DDBJ databases">
        <authorList>
            <consortium name="The Broad Institute Genome Sequencing Platform"/>
            <person name="Ward D."/>
            <person name="Earl A."/>
            <person name="Feldgarden M."/>
            <person name="Gevers D."/>
            <person name="Young S."/>
            <person name="Zeng Q."/>
            <person name="Koehrsen M."/>
            <person name="Alvarado L."/>
            <person name="Berlin A.M."/>
            <person name="Borenstein D."/>
            <person name="Chapman S.B."/>
            <person name="Chen Z."/>
            <person name="Engels R."/>
            <person name="Freedman E."/>
            <person name="Gellesch M."/>
            <person name="Goldberg J."/>
            <person name="Griggs A."/>
            <person name="Gujja S."/>
            <person name="Heilman E.R."/>
            <person name="Heiman D.I."/>
            <person name="Hepburn T.A."/>
            <person name="Howarth C."/>
            <person name="Jen D."/>
            <person name="Larson L."/>
            <person name="Mehta T."/>
            <person name="Park D."/>
            <person name="Pearson M."/>
            <person name="Richards J."/>
            <person name="Roberts A."/>
            <person name="Saif S."/>
            <person name="Shea T.D."/>
            <person name="Shenoy N."/>
            <person name="Sisk P."/>
            <person name="Stolte C."/>
            <person name="Sykes S.N."/>
            <person name="Walk T."/>
            <person name="White J."/>
            <person name="Yandava C."/>
            <person name="Izard J."/>
            <person name="Baranova O.V."/>
            <person name="Blanton J.M."/>
            <person name="Tanner A.C."/>
            <person name="Dewhirst F."/>
            <person name="Haas B."/>
            <person name="Nusbaum C."/>
            <person name="Birren B."/>
        </authorList>
    </citation>
    <scope>NUCLEOTIDE SEQUENCE [LARGE SCALE GENOMIC DNA]</scope>
    <source>
        <strain evidence="2 3">ATCC 29453</strain>
    </source>
</reference>
<dbReference type="Pfam" id="PF01370">
    <property type="entry name" value="Epimerase"/>
    <property type="match status" value="1"/>
</dbReference>
<keyword evidence="3" id="KW-1185">Reference proteome</keyword>
<sequence length="277" mass="29851">MNILLLGGSGFVGGRVAALLRKHGHNVITAHHHELNLLNLAENQAKVFLNQKDVVVNCVGVMHKDEAILETIHHYAPVQLAQWAAECGVQRWVQLSALGACESHSVAFVGSKGRGDMALCASGLQVAIARPSLVFGRGGASCSLFLKLAQLPVIGLPNGGKFDFQPVHVDDVAQGLVALVEHSPEYGTVIDFTGNQRLTFADYLSAMRVQFHHAKPLKVIPIPIGIIQPFLPIANVLSNGFLSADNMILLQEGSCADNEQFAKLLGRKPLAVKEFYL</sequence>
<feature type="domain" description="NAD-dependent epimerase/dehydratase" evidence="1">
    <location>
        <begin position="3"/>
        <end position="97"/>
    </location>
</feature>
<protein>
    <recommendedName>
        <fullName evidence="1">NAD-dependent epimerase/dehydratase domain-containing protein</fullName>
    </recommendedName>
</protein>
<dbReference type="InterPro" id="IPR001509">
    <property type="entry name" value="Epimerase_deHydtase"/>
</dbReference>
<proteinExistence type="predicted"/>
<dbReference type="InterPro" id="IPR036291">
    <property type="entry name" value="NAD(P)-bd_dom_sf"/>
</dbReference>
<comment type="caution">
    <text evidence="2">The sequence shown here is derived from an EMBL/GenBank/DDBJ whole genome shotgun (WGS) entry which is preliminary data.</text>
</comment>
<gene>
    <name evidence="2" type="ORF">HMPREF9021_01049</name>
</gene>
<dbReference type="SUPFAM" id="SSF51735">
    <property type="entry name" value="NAD(P)-binding Rossmann-fold domains"/>
    <property type="match status" value="1"/>
</dbReference>
<dbReference type="InterPro" id="IPR051207">
    <property type="entry name" value="ComplexI_NDUFA9_subunit"/>
</dbReference>
<dbReference type="EMBL" id="ADCY02000034">
    <property type="protein sequence ID" value="EFG31215.1"/>
    <property type="molecule type" value="Genomic_DNA"/>
</dbReference>
<organism evidence="2 3">
    <name type="scientific">Simonsiella muelleri ATCC 29453</name>
    <dbReference type="NCBI Taxonomy" id="641147"/>
    <lineage>
        <taxon>Bacteria</taxon>
        <taxon>Pseudomonadati</taxon>
        <taxon>Pseudomonadota</taxon>
        <taxon>Betaproteobacteria</taxon>
        <taxon>Neisseriales</taxon>
        <taxon>Neisseriaceae</taxon>
        <taxon>Simonsiella</taxon>
    </lineage>
</organism>